<accession>A0A9J6DE43</accession>
<sequence>MKRHTAFTCERVALTLRIQHSSNETVETLEIPEISLVTSLPSDGEMVTMMIRKGMLPADAHPDEMTFHEDDINVLIESDFYWDVATGSIKSLTLQITAVETLIRWTIQGSLHSLIKGSGVRATYLFIAMLSKTPLNVMPPWRRKSIPSGDSTLSEFRLILTATKAWPLNYSKGAFPK</sequence>
<evidence type="ECO:0000313" key="2">
    <source>
        <dbReference type="Proteomes" id="UP000821866"/>
    </source>
</evidence>
<name>A0A9J6DE43_RHIMP</name>
<gene>
    <name evidence="1" type="ORF">HPB51_024947</name>
</gene>
<dbReference type="EMBL" id="JABSTU010000010">
    <property type="protein sequence ID" value="KAH8020142.1"/>
    <property type="molecule type" value="Genomic_DNA"/>
</dbReference>
<evidence type="ECO:0000313" key="1">
    <source>
        <dbReference type="EMBL" id="KAH8020142.1"/>
    </source>
</evidence>
<keyword evidence="2" id="KW-1185">Reference proteome</keyword>
<protein>
    <submittedName>
        <fullName evidence="1">Uncharacterized protein</fullName>
    </submittedName>
</protein>
<dbReference type="AlphaFoldDB" id="A0A9J6DE43"/>
<reference evidence="1" key="2">
    <citation type="submission" date="2021-09" db="EMBL/GenBank/DDBJ databases">
        <authorList>
            <person name="Jia N."/>
            <person name="Wang J."/>
            <person name="Shi W."/>
            <person name="Du L."/>
            <person name="Sun Y."/>
            <person name="Zhan W."/>
            <person name="Jiang J."/>
            <person name="Wang Q."/>
            <person name="Zhang B."/>
            <person name="Ji P."/>
            <person name="Sakyi L.B."/>
            <person name="Cui X."/>
            <person name="Yuan T."/>
            <person name="Jiang B."/>
            <person name="Yang W."/>
            <person name="Lam T.T.-Y."/>
            <person name="Chang Q."/>
            <person name="Ding S."/>
            <person name="Wang X."/>
            <person name="Zhu J."/>
            <person name="Ruan X."/>
            <person name="Zhao L."/>
            <person name="Wei J."/>
            <person name="Que T."/>
            <person name="Du C."/>
            <person name="Cheng J."/>
            <person name="Dai P."/>
            <person name="Han X."/>
            <person name="Huang E."/>
            <person name="Gao Y."/>
            <person name="Liu J."/>
            <person name="Shao H."/>
            <person name="Ye R."/>
            <person name="Li L."/>
            <person name="Wei W."/>
            <person name="Wang X."/>
            <person name="Wang C."/>
            <person name="Huo Q."/>
            <person name="Li W."/>
            <person name="Guo W."/>
            <person name="Chen H."/>
            <person name="Chen S."/>
            <person name="Zhou L."/>
            <person name="Zhou L."/>
            <person name="Ni X."/>
            <person name="Tian J."/>
            <person name="Zhou Y."/>
            <person name="Sheng Y."/>
            <person name="Liu T."/>
            <person name="Pan Y."/>
            <person name="Xia L."/>
            <person name="Li J."/>
            <person name="Zhao F."/>
            <person name="Cao W."/>
        </authorList>
    </citation>
    <scope>NUCLEOTIDE SEQUENCE</scope>
    <source>
        <strain evidence="1">Rmic-2018</strain>
        <tissue evidence="1">Larvae</tissue>
    </source>
</reference>
<reference evidence="1" key="1">
    <citation type="journal article" date="2020" name="Cell">
        <title>Large-Scale Comparative Analyses of Tick Genomes Elucidate Their Genetic Diversity and Vector Capacities.</title>
        <authorList>
            <consortium name="Tick Genome and Microbiome Consortium (TIGMIC)"/>
            <person name="Jia N."/>
            <person name="Wang J."/>
            <person name="Shi W."/>
            <person name="Du L."/>
            <person name="Sun Y."/>
            <person name="Zhan W."/>
            <person name="Jiang J.F."/>
            <person name="Wang Q."/>
            <person name="Zhang B."/>
            <person name="Ji P."/>
            <person name="Bell-Sakyi L."/>
            <person name="Cui X.M."/>
            <person name="Yuan T.T."/>
            <person name="Jiang B.G."/>
            <person name="Yang W.F."/>
            <person name="Lam T.T."/>
            <person name="Chang Q.C."/>
            <person name="Ding S.J."/>
            <person name="Wang X.J."/>
            <person name="Zhu J.G."/>
            <person name="Ruan X.D."/>
            <person name="Zhao L."/>
            <person name="Wei J.T."/>
            <person name="Ye R.Z."/>
            <person name="Que T.C."/>
            <person name="Du C.H."/>
            <person name="Zhou Y.H."/>
            <person name="Cheng J.X."/>
            <person name="Dai P.F."/>
            <person name="Guo W.B."/>
            <person name="Han X.H."/>
            <person name="Huang E.J."/>
            <person name="Li L.F."/>
            <person name="Wei W."/>
            <person name="Gao Y.C."/>
            <person name="Liu J.Z."/>
            <person name="Shao H.Z."/>
            <person name="Wang X."/>
            <person name="Wang C.C."/>
            <person name="Yang T.C."/>
            <person name="Huo Q.B."/>
            <person name="Li W."/>
            <person name="Chen H.Y."/>
            <person name="Chen S.E."/>
            <person name="Zhou L.G."/>
            <person name="Ni X.B."/>
            <person name="Tian J.H."/>
            <person name="Sheng Y."/>
            <person name="Liu T."/>
            <person name="Pan Y.S."/>
            <person name="Xia L.Y."/>
            <person name="Li J."/>
            <person name="Zhao F."/>
            <person name="Cao W.C."/>
        </authorList>
    </citation>
    <scope>NUCLEOTIDE SEQUENCE</scope>
    <source>
        <strain evidence="1">Rmic-2018</strain>
    </source>
</reference>
<comment type="caution">
    <text evidence="1">The sequence shown here is derived from an EMBL/GenBank/DDBJ whole genome shotgun (WGS) entry which is preliminary data.</text>
</comment>
<organism evidence="1 2">
    <name type="scientific">Rhipicephalus microplus</name>
    <name type="common">Cattle tick</name>
    <name type="synonym">Boophilus microplus</name>
    <dbReference type="NCBI Taxonomy" id="6941"/>
    <lineage>
        <taxon>Eukaryota</taxon>
        <taxon>Metazoa</taxon>
        <taxon>Ecdysozoa</taxon>
        <taxon>Arthropoda</taxon>
        <taxon>Chelicerata</taxon>
        <taxon>Arachnida</taxon>
        <taxon>Acari</taxon>
        <taxon>Parasitiformes</taxon>
        <taxon>Ixodida</taxon>
        <taxon>Ixodoidea</taxon>
        <taxon>Ixodidae</taxon>
        <taxon>Rhipicephalinae</taxon>
        <taxon>Rhipicephalus</taxon>
        <taxon>Boophilus</taxon>
    </lineage>
</organism>
<dbReference type="Proteomes" id="UP000821866">
    <property type="component" value="Chromosome 8"/>
</dbReference>
<proteinExistence type="predicted"/>